<name>A0A4Q2MAX4_9MICO</name>
<protein>
    <recommendedName>
        <fullName evidence="4">Carboxylic ester hydrolase</fullName>
        <ecNumber evidence="4">3.1.1.-</ecNumber>
    </recommendedName>
</protein>
<dbReference type="EMBL" id="SDPM01000002">
    <property type="protein sequence ID" value="RXZ87613.1"/>
    <property type="molecule type" value="Genomic_DNA"/>
</dbReference>
<comment type="similarity">
    <text evidence="2">Belongs to the 'GDXG' lipolytic enzyme family.</text>
</comment>
<dbReference type="SUPFAM" id="SSF53474">
    <property type="entry name" value="alpha/beta-Hydrolases"/>
    <property type="match status" value="1"/>
</dbReference>
<dbReference type="InterPro" id="IPR050309">
    <property type="entry name" value="Type-B_Carboxylest/Lipase"/>
</dbReference>
<sequence>MVDTPNGRIAGTTTLTKRADVQCYLGIPFAQGPDGDFRFRPPVAPEPWEGTLDARSSGPAAPQNPDPLLAQSGFRQAHWSEHGSLTVNVWTPRADERRRPVLVWFHGGAYVSGSNSSGYNNGAELAATFEVVVVSINYRLGAFGFLNLAHVLGEGYEDSGNVGVLDMIAALRWVAGNIEYFGGDPDRVTVFGESAGAAAVGTLLGTPATEGLFSRAIMQSGTAERARSQAESEEITERFLHVAGLEPERAGELTTWSARKLLGAQKRFADEFAAGVIGLPLPFQPTIDGRTLHELPLDAVRRGVNSAVDLLIGTNLNEASFFTEFAPDTVEPARSHADRLLAAVREDQLGEPETVVAEYRESVAHELGSAPTDAAVLESYLSDRLYRQPSNRLLDARRSSAGSNHAYLFTWKSPMMEGRLGACHALDVPFVFRQLHRLEAVTLVGDEPPHELSDWMSAAWISFADTGRPNSAGLPVWPVYDAEERRTMRLDVDPEVLSDPRGGLRRFWAERARVESAHV</sequence>
<evidence type="ECO:0000256" key="1">
    <source>
        <dbReference type="ARBA" id="ARBA00005964"/>
    </source>
</evidence>
<dbReference type="AlphaFoldDB" id="A0A4Q2MAX4"/>
<evidence type="ECO:0000256" key="5">
    <source>
        <dbReference type="SAM" id="MobiDB-lite"/>
    </source>
</evidence>
<dbReference type="PROSITE" id="PS00122">
    <property type="entry name" value="CARBOXYLESTERASE_B_1"/>
    <property type="match status" value="1"/>
</dbReference>
<evidence type="ECO:0000256" key="2">
    <source>
        <dbReference type="ARBA" id="ARBA00010515"/>
    </source>
</evidence>
<dbReference type="PROSITE" id="PS01173">
    <property type="entry name" value="LIPASE_GDXG_HIS"/>
    <property type="match status" value="1"/>
</dbReference>
<evidence type="ECO:0000256" key="4">
    <source>
        <dbReference type="RuleBase" id="RU361235"/>
    </source>
</evidence>
<dbReference type="GO" id="GO:0016787">
    <property type="term" value="F:hydrolase activity"/>
    <property type="evidence" value="ECO:0007669"/>
    <property type="project" value="UniProtKB-KW"/>
</dbReference>
<dbReference type="Gene3D" id="3.40.50.1820">
    <property type="entry name" value="alpha/beta hydrolase"/>
    <property type="match status" value="1"/>
</dbReference>
<gene>
    <name evidence="7" type="ORF">ESP50_05525</name>
</gene>
<dbReference type="InterPro" id="IPR002168">
    <property type="entry name" value="Lipase_GDXG_HIS_AS"/>
</dbReference>
<evidence type="ECO:0000313" key="8">
    <source>
        <dbReference type="Proteomes" id="UP000292686"/>
    </source>
</evidence>
<comment type="similarity">
    <text evidence="1 4">Belongs to the type-B carboxylesterase/lipase family.</text>
</comment>
<keyword evidence="8" id="KW-1185">Reference proteome</keyword>
<organism evidence="7 8">
    <name type="scientific">Agromyces atrinae</name>
    <dbReference type="NCBI Taxonomy" id="592376"/>
    <lineage>
        <taxon>Bacteria</taxon>
        <taxon>Bacillati</taxon>
        <taxon>Actinomycetota</taxon>
        <taxon>Actinomycetes</taxon>
        <taxon>Micrococcales</taxon>
        <taxon>Microbacteriaceae</taxon>
        <taxon>Agromyces</taxon>
    </lineage>
</organism>
<feature type="region of interest" description="Disordered" evidence="5">
    <location>
        <begin position="35"/>
        <end position="70"/>
    </location>
</feature>
<proteinExistence type="inferred from homology"/>
<dbReference type="InterPro" id="IPR029058">
    <property type="entry name" value="AB_hydrolase_fold"/>
</dbReference>
<dbReference type="InterPro" id="IPR002018">
    <property type="entry name" value="CarbesteraseB"/>
</dbReference>
<comment type="caution">
    <text evidence="7">The sequence shown here is derived from an EMBL/GenBank/DDBJ whole genome shotgun (WGS) entry which is preliminary data.</text>
</comment>
<dbReference type="PANTHER" id="PTHR11559">
    <property type="entry name" value="CARBOXYLESTERASE"/>
    <property type="match status" value="1"/>
</dbReference>
<dbReference type="EC" id="3.1.1.-" evidence="4"/>
<dbReference type="Proteomes" id="UP000292686">
    <property type="component" value="Unassembled WGS sequence"/>
</dbReference>
<evidence type="ECO:0000259" key="6">
    <source>
        <dbReference type="Pfam" id="PF00135"/>
    </source>
</evidence>
<dbReference type="Pfam" id="PF00135">
    <property type="entry name" value="COesterase"/>
    <property type="match status" value="1"/>
</dbReference>
<dbReference type="OrthoDB" id="3199405at2"/>
<accession>A0A4Q2MAX4</accession>
<feature type="domain" description="Carboxylesterase type B" evidence="6">
    <location>
        <begin position="2"/>
        <end position="495"/>
    </location>
</feature>
<keyword evidence="3 4" id="KW-0378">Hydrolase</keyword>
<evidence type="ECO:0000256" key="3">
    <source>
        <dbReference type="ARBA" id="ARBA00022801"/>
    </source>
</evidence>
<reference evidence="7 8" key="1">
    <citation type="submission" date="2019-01" db="EMBL/GenBank/DDBJ databases">
        <title>Agromyces.</title>
        <authorList>
            <person name="Li J."/>
        </authorList>
    </citation>
    <scope>NUCLEOTIDE SEQUENCE [LARGE SCALE GENOMIC DNA]</scope>
    <source>
        <strain evidence="7 8">DSM 23870</strain>
    </source>
</reference>
<dbReference type="InterPro" id="IPR019826">
    <property type="entry name" value="Carboxylesterase_B_AS"/>
</dbReference>
<evidence type="ECO:0000313" key="7">
    <source>
        <dbReference type="EMBL" id="RXZ87613.1"/>
    </source>
</evidence>